<evidence type="ECO:0000313" key="2">
    <source>
        <dbReference type="Proteomes" id="UP000789702"/>
    </source>
</evidence>
<proteinExistence type="predicted"/>
<keyword evidence="2" id="KW-1185">Reference proteome</keyword>
<protein>
    <submittedName>
        <fullName evidence="1">12617_t:CDS:1</fullName>
    </submittedName>
</protein>
<evidence type="ECO:0000313" key="1">
    <source>
        <dbReference type="EMBL" id="CAG8479129.1"/>
    </source>
</evidence>
<dbReference type="Proteomes" id="UP000789702">
    <property type="component" value="Unassembled WGS sequence"/>
</dbReference>
<feature type="non-terminal residue" evidence="1">
    <location>
        <position position="127"/>
    </location>
</feature>
<gene>
    <name evidence="1" type="ORF">DHETER_LOCUS2053</name>
</gene>
<organism evidence="1 2">
    <name type="scientific">Dentiscutata heterogama</name>
    <dbReference type="NCBI Taxonomy" id="1316150"/>
    <lineage>
        <taxon>Eukaryota</taxon>
        <taxon>Fungi</taxon>
        <taxon>Fungi incertae sedis</taxon>
        <taxon>Mucoromycota</taxon>
        <taxon>Glomeromycotina</taxon>
        <taxon>Glomeromycetes</taxon>
        <taxon>Diversisporales</taxon>
        <taxon>Gigasporaceae</taxon>
        <taxon>Dentiscutata</taxon>
    </lineage>
</organism>
<name>A0ACA9KM25_9GLOM</name>
<reference evidence="1" key="1">
    <citation type="submission" date="2021-06" db="EMBL/GenBank/DDBJ databases">
        <authorList>
            <person name="Kallberg Y."/>
            <person name="Tangrot J."/>
            <person name="Rosling A."/>
        </authorList>
    </citation>
    <scope>NUCLEOTIDE SEQUENCE</scope>
    <source>
        <strain evidence="1">IL203A</strain>
    </source>
</reference>
<accession>A0ACA9KM25</accession>
<comment type="caution">
    <text evidence="1">The sequence shown here is derived from an EMBL/GenBank/DDBJ whole genome shotgun (WGS) entry which is preliminary data.</text>
</comment>
<sequence>MTEINTAIPIEESSGIKLDPTEEQILKDQIDVPEGKVSYITLYRFATILDRIIMFIGLVFSAGTGTIMPVVITFSGIMADNYTRFQNHTISISYFNEEINRLSVILVCFAIATLVTTYISVATWAYT</sequence>
<dbReference type="EMBL" id="CAJVPU010001381">
    <property type="protein sequence ID" value="CAG8479129.1"/>
    <property type="molecule type" value="Genomic_DNA"/>
</dbReference>